<dbReference type="InterPro" id="IPR036047">
    <property type="entry name" value="F-box-like_dom_sf"/>
</dbReference>
<evidence type="ECO:0000313" key="4">
    <source>
        <dbReference type="Proteomes" id="UP000800094"/>
    </source>
</evidence>
<organism evidence="3 4">
    <name type="scientific">Trematosphaeria pertusa</name>
    <dbReference type="NCBI Taxonomy" id="390896"/>
    <lineage>
        <taxon>Eukaryota</taxon>
        <taxon>Fungi</taxon>
        <taxon>Dikarya</taxon>
        <taxon>Ascomycota</taxon>
        <taxon>Pezizomycotina</taxon>
        <taxon>Dothideomycetes</taxon>
        <taxon>Pleosporomycetidae</taxon>
        <taxon>Pleosporales</taxon>
        <taxon>Massarineae</taxon>
        <taxon>Trematosphaeriaceae</taxon>
        <taxon>Trematosphaeria</taxon>
    </lineage>
</organism>
<gene>
    <name evidence="3" type="ORF">BU26DRAFT_563038</name>
</gene>
<dbReference type="PROSITE" id="PS50181">
    <property type="entry name" value="FBOX"/>
    <property type="match status" value="1"/>
</dbReference>
<dbReference type="Proteomes" id="UP000800094">
    <property type="component" value="Unassembled WGS sequence"/>
</dbReference>
<dbReference type="InterPro" id="IPR001810">
    <property type="entry name" value="F-box_dom"/>
</dbReference>
<dbReference type="Pfam" id="PF00646">
    <property type="entry name" value="F-box"/>
    <property type="match status" value="1"/>
</dbReference>
<accession>A0A6A6INE6</accession>
<sequence length="464" mass="52739">MSAPQSNENPQPNIRLESVGGCSSVLDNARSSTSKGSIPSPAETEEGPGRNKAIGRRVRRIRVGLKAVFKSSIKRRVTNKEARNAGARSATVREQSRKNKKRTLVQQVHRLKARLLFKSNSYFSGIYSLPVELVFLIMNYLGFVDLFCLAIASRRFYPIVTSVLSQLHPTQQEQDHLALRLETDWQYAHIRTLWCSNCKIDHGKFYFRRGQMLLTDSERVCFGVEGVFRLCQHKTFTFDELLNTIAGQPGIEKMRCWPCRAIVRQYSSPDQVRASFRGKLFPVKLEEAVTCDRVRRALQPLARLDKMMCPHLSIPGLELFERLVANAISEPANGGRADDHVFYPAFCKPAVAARCRYTGCDTSVWLLRDKRAVKMGIRRNLGAMKTVTDERWMAQLVSPQHRLIDGVEVDRGAEGEQKEAVPDPPGGILRGRAQERRFRWMLWAQDMRKREQTVEGCSGHSIFS</sequence>
<proteinExistence type="predicted"/>
<name>A0A6A6INE6_9PLEO</name>
<evidence type="ECO:0000256" key="1">
    <source>
        <dbReference type="SAM" id="MobiDB-lite"/>
    </source>
</evidence>
<reference evidence="3" key="1">
    <citation type="journal article" date="2020" name="Stud. Mycol.">
        <title>101 Dothideomycetes genomes: a test case for predicting lifestyles and emergence of pathogens.</title>
        <authorList>
            <person name="Haridas S."/>
            <person name="Albert R."/>
            <person name="Binder M."/>
            <person name="Bloem J."/>
            <person name="Labutti K."/>
            <person name="Salamov A."/>
            <person name="Andreopoulos B."/>
            <person name="Baker S."/>
            <person name="Barry K."/>
            <person name="Bills G."/>
            <person name="Bluhm B."/>
            <person name="Cannon C."/>
            <person name="Castanera R."/>
            <person name="Culley D."/>
            <person name="Daum C."/>
            <person name="Ezra D."/>
            <person name="Gonzalez J."/>
            <person name="Henrissat B."/>
            <person name="Kuo A."/>
            <person name="Liang C."/>
            <person name="Lipzen A."/>
            <person name="Lutzoni F."/>
            <person name="Magnuson J."/>
            <person name="Mondo S."/>
            <person name="Nolan M."/>
            <person name="Ohm R."/>
            <person name="Pangilinan J."/>
            <person name="Park H.-J."/>
            <person name="Ramirez L."/>
            <person name="Alfaro M."/>
            <person name="Sun H."/>
            <person name="Tritt A."/>
            <person name="Yoshinaga Y."/>
            <person name="Zwiers L.-H."/>
            <person name="Turgeon B."/>
            <person name="Goodwin S."/>
            <person name="Spatafora J."/>
            <person name="Crous P."/>
            <person name="Grigoriev I."/>
        </authorList>
    </citation>
    <scope>NUCLEOTIDE SEQUENCE</scope>
    <source>
        <strain evidence="3">CBS 122368</strain>
    </source>
</reference>
<dbReference type="AlphaFoldDB" id="A0A6A6INE6"/>
<dbReference type="EMBL" id="ML987193">
    <property type="protein sequence ID" value="KAF2251090.1"/>
    <property type="molecule type" value="Genomic_DNA"/>
</dbReference>
<feature type="region of interest" description="Disordered" evidence="1">
    <location>
        <begin position="79"/>
        <end position="101"/>
    </location>
</feature>
<feature type="region of interest" description="Disordered" evidence="1">
    <location>
        <begin position="1"/>
        <end position="53"/>
    </location>
</feature>
<evidence type="ECO:0000313" key="3">
    <source>
        <dbReference type="EMBL" id="KAF2251090.1"/>
    </source>
</evidence>
<dbReference type="OrthoDB" id="3799374at2759"/>
<dbReference type="CDD" id="cd09917">
    <property type="entry name" value="F-box_SF"/>
    <property type="match status" value="1"/>
</dbReference>
<feature type="compositionally biased region" description="Polar residues" evidence="1">
    <location>
        <begin position="1"/>
        <end position="12"/>
    </location>
</feature>
<feature type="compositionally biased region" description="Polar residues" evidence="1">
    <location>
        <begin position="25"/>
        <end position="37"/>
    </location>
</feature>
<dbReference type="SUPFAM" id="SSF81383">
    <property type="entry name" value="F-box domain"/>
    <property type="match status" value="1"/>
</dbReference>
<evidence type="ECO:0000259" key="2">
    <source>
        <dbReference type="PROSITE" id="PS50181"/>
    </source>
</evidence>
<dbReference type="RefSeq" id="XP_033686094.1">
    <property type="nucleotide sequence ID" value="XM_033833107.1"/>
</dbReference>
<dbReference type="GeneID" id="54586437"/>
<protein>
    <recommendedName>
        <fullName evidence="2">F-box domain-containing protein</fullName>
    </recommendedName>
</protein>
<keyword evidence="4" id="KW-1185">Reference proteome</keyword>
<feature type="domain" description="F-box" evidence="2">
    <location>
        <begin position="123"/>
        <end position="167"/>
    </location>
</feature>